<name>A0ABZ3BPR9_BURPY</name>
<keyword evidence="4" id="KW-1185">Reference proteome</keyword>
<gene>
    <name evidence="3" type="ORF">WN985_28070</name>
</gene>
<keyword evidence="1" id="KW-0732">Signal</keyword>
<feature type="chain" id="PRO_5046528428" evidence="1">
    <location>
        <begin position="22"/>
        <end position="348"/>
    </location>
</feature>
<feature type="signal peptide" evidence="1">
    <location>
        <begin position="1"/>
        <end position="21"/>
    </location>
</feature>
<evidence type="ECO:0000256" key="1">
    <source>
        <dbReference type="SAM" id="SignalP"/>
    </source>
</evidence>
<dbReference type="Gene3D" id="2.60.40.1090">
    <property type="entry name" value="Fimbrial-type adhesion domain"/>
    <property type="match status" value="1"/>
</dbReference>
<evidence type="ECO:0000313" key="3">
    <source>
        <dbReference type="EMBL" id="WZW56405.1"/>
    </source>
</evidence>
<dbReference type="InterPro" id="IPR036937">
    <property type="entry name" value="Adhesion_dom_fimbrial_sf"/>
</dbReference>
<dbReference type="SUPFAM" id="SSF49401">
    <property type="entry name" value="Bacterial adhesins"/>
    <property type="match status" value="1"/>
</dbReference>
<evidence type="ECO:0000259" key="2">
    <source>
        <dbReference type="Pfam" id="PF00419"/>
    </source>
</evidence>
<dbReference type="Pfam" id="PF00419">
    <property type="entry name" value="Fimbrial"/>
    <property type="match status" value="1"/>
</dbReference>
<protein>
    <submittedName>
        <fullName evidence="3">Fimbrial protein</fullName>
    </submittedName>
</protein>
<feature type="domain" description="Fimbrial-type adhesion" evidence="2">
    <location>
        <begin position="201"/>
        <end position="347"/>
    </location>
</feature>
<evidence type="ECO:0000313" key="4">
    <source>
        <dbReference type="Proteomes" id="UP001484179"/>
    </source>
</evidence>
<dbReference type="InterPro" id="IPR000259">
    <property type="entry name" value="Adhesion_dom_fimbrial"/>
</dbReference>
<accession>A0ABZ3BPR9</accession>
<dbReference type="RefSeq" id="WP_342310305.1">
    <property type="nucleotide sequence ID" value="NZ_CP150850.1"/>
</dbReference>
<proteinExistence type="predicted"/>
<dbReference type="Proteomes" id="UP001484179">
    <property type="component" value="Chromosome 2"/>
</dbReference>
<organism evidence="3 4">
    <name type="scientific">Burkholderia pyrrocinia</name>
    <name type="common">Pseudomonas pyrrocinia</name>
    <dbReference type="NCBI Taxonomy" id="60550"/>
    <lineage>
        <taxon>Bacteria</taxon>
        <taxon>Pseudomonadati</taxon>
        <taxon>Pseudomonadota</taxon>
        <taxon>Betaproteobacteria</taxon>
        <taxon>Burkholderiales</taxon>
        <taxon>Burkholderiaceae</taxon>
        <taxon>Burkholderia</taxon>
        <taxon>Burkholderia cepacia complex</taxon>
    </lineage>
</organism>
<dbReference type="EMBL" id="CP150850">
    <property type="protein sequence ID" value="WZW56405.1"/>
    <property type="molecule type" value="Genomic_DNA"/>
</dbReference>
<sequence>MYRWIFFVLVALFSREGFALACLNNATPVYDWGVINTWRGEGSMGSGISTTIAVPGTAPKNTILWRSPEVSLKITCWPDQAGPKQNVYIYLSPDDPGYTKLGPDLELGVAVNGVDYYCNNGMEVFGGRCRKKLDWNIEYCSRDGGCGELYYQAEIKISFLVIKRSASGPGKEGALSGVSGLYGAFQLDGVKGMNSHPWKNFRMNVTGLNKLRYIACDSKLSISPNLINFGSVGMYSAAVGRTIKEVPFVITASKSCNSVYGLNAMMNPVNSTTPDGYMIVPTDNKSVAISILKGGNREVVPLNREFVLVEPSGDMVSVEKFSAMLKWNTSKPVLGNFNAGATFDVFYK</sequence>
<dbReference type="InterPro" id="IPR008966">
    <property type="entry name" value="Adhesion_dom_sf"/>
</dbReference>
<reference evidence="3 4" key="1">
    <citation type="submission" date="2024-04" db="EMBL/GenBank/DDBJ databases">
        <title>Biological Control Activity of Plant Growth Promoting Rhizobacteria Burkholderia pyrrocinia BX1 against Tobacco black shank Introduction Tobacco black shank (TBS) caused by the oomycete Phytophthora. nicotianae (P. nicotianae) has become a destructive soil.</title>
        <authorList>
            <person name="Liu X."/>
            <person name="Shu C."/>
        </authorList>
    </citation>
    <scope>NUCLEOTIDE SEQUENCE [LARGE SCALE GENOMIC DNA]</scope>
    <source>
        <strain evidence="3 4">BX1</strain>
    </source>
</reference>